<evidence type="ECO:0000256" key="2">
    <source>
        <dbReference type="ARBA" id="ARBA00009792"/>
    </source>
</evidence>
<evidence type="ECO:0000313" key="10">
    <source>
        <dbReference type="Proteomes" id="UP001162164"/>
    </source>
</evidence>
<dbReference type="SMART" id="SM00872">
    <property type="entry name" value="Alpha-mann_mid"/>
    <property type="match status" value="1"/>
</dbReference>
<dbReference type="InterPro" id="IPR050843">
    <property type="entry name" value="Glycosyl_Hydrlase_38"/>
</dbReference>
<dbReference type="InterPro" id="IPR011682">
    <property type="entry name" value="Glyco_hydro_38_C"/>
</dbReference>
<accession>A0ABQ9JVN9</accession>
<dbReference type="Gene3D" id="1.20.1270.50">
    <property type="entry name" value="Glycoside hydrolase family 38, central domain"/>
    <property type="match status" value="2"/>
</dbReference>
<proteinExistence type="inferred from homology"/>
<dbReference type="SUPFAM" id="SSF74650">
    <property type="entry name" value="Galactose mutarotase-like"/>
    <property type="match status" value="1"/>
</dbReference>
<dbReference type="Pfam" id="PF17677">
    <property type="entry name" value="Glyco_hydro38C2"/>
    <property type="match status" value="1"/>
</dbReference>
<organism evidence="9 10">
    <name type="scientific">Molorchus minor</name>
    <dbReference type="NCBI Taxonomy" id="1323400"/>
    <lineage>
        <taxon>Eukaryota</taxon>
        <taxon>Metazoa</taxon>
        <taxon>Ecdysozoa</taxon>
        <taxon>Arthropoda</taxon>
        <taxon>Hexapoda</taxon>
        <taxon>Insecta</taxon>
        <taxon>Pterygota</taxon>
        <taxon>Neoptera</taxon>
        <taxon>Endopterygota</taxon>
        <taxon>Coleoptera</taxon>
        <taxon>Polyphaga</taxon>
        <taxon>Cucujiformia</taxon>
        <taxon>Chrysomeloidea</taxon>
        <taxon>Cerambycidae</taxon>
        <taxon>Lamiinae</taxon>
        <taxon>Monochamini</taxon>
        <taxon>Molorchus</taxon>
    </lineage>
</organism>
<keyword evidence="3" id="KW-0479">Metal-binding</keyword>
<name>A0ABQ9JVN9_9CUCU</name>
<dbReference type="InterPro" id="IPR028995">
    <property type="entry name" value="Glyco_hydro_57/38_cen_sf"/>
</dbReference>
<evidence type="ECO:0000259" key="8">
    <source>
        <dbReference type="SMART" id="SM00872"/>
    </source>
</evidence>
<dbReference type="InterPro" id="IPR015341">
    <property type="entry name" value="Glyco_hydro_38_cen"/>
</dbReference>
<evidence type="ECO:0000313" key="9">
    <source>
        <dbReference type="EMBL" id="KAJ8982144.1"/>
    </source>
</evidence>
<evidence type="ECO:0000256" key="1">
    <source>
        <dbReference type="ARBA" id="ARBA00001947"/>
    </source>
</evidence>
<evidence type="ECO:0000256" key="6">
    <source>
        <dbReference type="ARBA" id="ARBA00023157"/>
    </source>
</evidence>
<reference evidence="9" key="1">
    <citation type="journal article" date="2023" name="Insect Mol. Biol.">
        <title>Genome sequencing provides insights into the evolution of gene families encoding plant cell wall-degrading enzymes in longhorned beetles.</title>
        <authorList>
            <person name="Shin N.R."/>
            <person name="Okamura Y."/>
            <person name="Kirsch R."/>
            <person name="Pauchet Y."/>
        </authorList>
    </citation>
    <scope>NUCLEOTIDE SEQUENCE</scope>
    <source>
        <strain evidence="9">MMC_N1</strain>
    </source>
</reference>
<dbReference type="Pfam" id="PF21260">
    <property type="entry name" value="Laman-like_dom"/>
    <property type="match status" value="1"/>
</dbReference>
<dbReference type="PANTHER" id="PTHR11607:SF3">
    <property type="entry name" value="LYSOSOMAL ALPHA-MANNOSIDASE"/>
    <property type="match status" value="1"/>
</dbReference>
<dbReference type="PANTHER" id="PTHR11607">
    <property type="entry name" value="ALPHA-MANNOSIDASE"/>
    <property type="match status" value="1"/>
</dbReference>
<dbReference type="Gene3D" id="2.60.40.1360">
    <property type="match status" value="1"/>
</dbReference>
<protein>
    <recommendedName>
        <fullName evidence="8">Glycoside hydrolase family 38 central domain-containing protein</fullName>
    </recommendedName>
</protein>
<comment type="caution">
    <text evidence="9">The sequence shown here is derived from an EMBL/GenBank/DDBJ whole genome shotgun (WGS) entry which is preliminary data.</text>
</comment>
<dbReference type="Gene3D" id="2.70.98.30">
    <property type="entry name" value="Golgi alpha-mannosidase II, domain 4"/>
    <property type="match status" value="1"/>
</dbReference>
<dbReference type="EMBL" id="JAPWTJ010000142">
    <property type="protein sequence ID" value="KAJ8982144.1"/>
    <property type="molecule type" value="Genomic_DNA"/>
</dbReference>
<comment type="cofactor">
    <cofactor evidence="1">
        <name>Zn(2+)</name>
        <dbReference type="ChEBI" id="CHEBI:29105"/>
    </cofactor>
</comment>
<keyword evidence="7" id="KW-0326">Glycosidase</keyword>
<keyword evidence="5" id="KW-0862">Zinc</keyword>
<keyword evidence="6" id="KW-1015">Disulfide bond</keyword>
<evidence type="ECO:0000256" key="5">
    <source>
        <dbReference type="ARBA" id="ARBA00022833"/>
    </source>
</evidence>
<sequence>MDSYANLRQQNGSKYNLIYSTPSCYVKAIHDETNGKSSWLLKQDDFFPYASDPHAFWTGFYTSRPTIKRFERVCKQLYALTDLGPEDRVDLNVLREAMGVMQHHDAVTGTEKEHVAHDYAMLLSKGFEECDKIVAPNVNLQQTQEPPPTIPFTSCRLLNISECQFSESKESFVVTVYNPLSRPVSKFIRLPVLGSNYSVLDPSGTQLVNQIIPISIGVRNIPGRRSNAKVELVFLASDIPPLGFKSFYVQKTQQNVEISQEELTKYKLGESEFQVDPSTGFISKIFMNNKEIDLSQEFMYYEGFVGDNSKSVNRSSGAYIFRPNGTVYRVTNKAEIKVYRGLLVAELHQQFSSWITQVIRVYANEDLIEFDWVIGPIPSNEYNGKEIITRYKSALKSNSVFYTDSNGRQLLKRIRNVRPTWKVNLKEPVAGNYYPVTSKILIRDGDSELAVLTDRAQGGSSLKDGQIELMLHRNCMHDDGFGVGEALVEKAYNRGLVARGSHYLVFGSTNTSNPGGRTVAAQERSLAQRKLLDSWIFLSPTNGLSYENYKQKYKMEYAGLKRALPDNVQILTLEPWKGFSLLLRLEHVLESEEDPKLSQPVTVDLGNLFAPFDVTSLRETTLGANQWLSENQRLHFDTAGNVEDLIYGNYQMIDRSEAEQLGREAASHKSKNVKRQTIVEISPQPSPYIDLQITLTPMQIRTFVLGVFYFPSLNYDELAKEILKARKSIHWTYGKTYQLKIEGT</sequence>
<dbReference type="InterPro" id="IPR041147">
    <property type="entry name" value="GH38_C"/>
</dbReference>
<gene>
    <name evidence="9" type="ORF">NQ317_011290</name>
</gene>
<dbReference type="InterPro" id="IPR011013">
    <property type="entry name" value="Gal_mutarotase_sf_dom"/>
</dbReference>
<evidence type="ECO:0000256" key="7">
    <source>
        <dbReference type="ARBA" id="ARBA00023295"/>
    </source>
</evidence>
<dbReference type="SUPFAM" id="SSF88688">
    <property type="entry name" value="Families 57/38 glycoside transferase middle domain"/>
    <property type="match status" value="1"/>
</dbReference>
<evidence type="ECO:0000256" key="4">
    <source>
        <dbReference type="ARBA" id="ARBA00022801"/>
    </source>
</evidence>
<feature type="domain" description="Glycoside hydrolase family 38 central" evidence="8">
    <location>
        <begin position="55"/>
        <end position="123"/>
    </location>
</feature>
<dbReference type="InterPro" id="IPR013780">
    <property type="entry name" value="Glyco_hydro_b"/>
</dbReference>
<comment type="similarity">
    <text evidence="2">Belongs to the glycosyl hydrolase 38 family.</text>
</comment>
<dbReference type="Pfam" id="PF07748">
    <property type="entry name" value="Glyco_hydro_38C"/>
    <property type="match status" value="1"/>
</dbReference>
<dbReference type="SUPFAM" id="SSF88713">
    <property type="entry name" value="Glycoside hydrolase/deacetylase"/>
    <property type="match status" value="1"/>
</dbReference>
<dbReference type="InterPro" id="IPR037094">
    <property type="entry name" value="Glyco_hydro_38_cen_sf"/>
</dbReference>
<dbReference type="Proteomes" id="UP001162164">
    <property type="component" value="Unassembled WGS sequence"/>
</dbReference>
<dbReference type="InterPro" id="IPR048534">
    <property type="entry name" value="Man2a1-like_dom"/>
</dbReference>
<dbReference type="InterPro" id="IPR011330">
    <property type="entry name" value="Glyco_hydro/deAcase_b/a-brl"/>
</dbReference>
<dbReference type="Pfam" id="PF09261">
    <property type="entry name" value="Alpha-mann_mid"/>
    <property type="match status" value="1"/>
</dbReference>
<evidence type="ECO:0000256" key="3">
    <source>
        <dbReference type="ARBA" id="ARBA00022723"/>
    </source>
</evidence>
<keyword evidence="10" id="KW-1185">Reference proteome</keyword>
<keyword evidence="4" id="KW-0378">Hydrolase</keyword>
<dbReference type="Gene3D" id="2.60.40.1180">
    <property type="entry name" value="Golgi alpha-mannosidase II"/>
    <property type="match status" value="1"/>
</dbReference>